<evidence type="ECO:0000256" key="6">
    <source>
        <dbReference type="ARBA" id="ARBA00022552"/>
    </source>
</evidence>
<reference evidence="15 16" key="1">
    <citation type="submission" date="2020-08" db="EMBL/GenBank/DDBJ databases">
        <title>Aquariorum lacteus gen. nov., sp. nov., a new member of the family Comamonadaceae, isolated from freshwater aquarium.</title>
        <authorList>
            <person name="Chun S.-J."/>
        </authorList>
    </citation>
    <scope>NUCLEOTIDE SEQUENCE [LARGE SCALE GENOMIC DNA]</scope>
    <source>
        <strain evidence="15 16">SJAQ100</strain>
    </source>
</reference>
<dbReference type="InterPro" id="IPR006700">
    <property type="entry name" value="RsmE"/>
</dbReference>
<evidence type="ECO:0000256" key="1">
    <source>
        <dbReference type="ARBA" id="ARBA00004496"/>
    </source>
</evidence>
<keyword evidence="5 12" id="KW-0963">Cytoplasm</keyword>
<dbReference type="PIRSF" id="PIRSF015601">
    <property type="entry name" value="MTase_slr0722"/>
    <property type="match status" value="1"/>
</dbReference>
<comment type="subcellular location">
    <subcellularLocation>
        <location evidence="1 12">Cytoplasm</location>
    </subcellularLocation>
</comment>
<dbReference type="Gene3D" id="3.40.1280.10">
    <property type="match status" value="1"/>
</dbReference>
<evidence type="ECO:0000256" key="2">
    <source>
        <dbReference type="ARBA" id="ARBA00005528"/>
    </source>
</evidence>
<evidence type="ECO:0000256" key="5">
    <source>
        <dbReference type="ARBA" id="ARBA00022490"/>
    </source>
</evidence>
<evidence type="ECO:0000259" key="14">
    <source>
        <dbReference type="Pfam" id="PF20260"/>
    </source>
</evidence>
<dbReference type="EMBL" id="JACIVI010000002">
    <property type="protein sequence ID" value="MBB1161867.1"/>
    <property type="molecule type" value="Genomic_DNA"/>
</dbReference>
<dbReference type="NCBIfam" id="TIGR00046">
    <property type="entry name" value="RsmE family RNA methyltransferase"/>
    <property type="match status" value="1"/>
</dbReference>
<dbReference type="RefSeq" id="WP_182663220.1">
    <property type="nucleotide sequence ID" value="NZ_JACIVI010000002.1"/>
</dbReference>
<dbReference type="CDD" id="cd18084">
    <property type="entry name" value="RsmE-like"/>
    <property type="match status" value="1"/>
</dbReference>
<evidence type="ECO:0000256" key="8">
    <source>
        <dbReference type="ARBA" id="ARBA00022679"/>
    </source>
</evidence>
<accession>A0A839HHE6</accession>
<keyword evidence="7 12" id="KW-0489">Methyltransferase</keyword>
<organism evidence="15 16">
    <name type="scientific">Aquariibacter albus</name>
    <dbReference type="NCBI Taxonomy" id="2759899"/>
    <lineage>
        <taxon>Bacteria</taxon>
        <taxon>Pseudomonadati</taxon>
        <taxon>Pseudomonadota</taxon>
        <taxon>Betaproteobacteria</taxon>
        <taxon>Burkholderiales</taxon>
        <taxon>Sphaerotilaceae</taxon>
        <taxon>Aquariibacter</taxon>
    </lineage>
</organism>
<evidence type="ECO:0000313" key="16">
    <source>
        <dbReference type="Proteomes" id="UP000586093"/>
    </source>
</evidence>
<dbReference type="GO" id="GO:0070042">
    <property type="term" value="F:rRNA (uridine-N3-)-methyltransferase activity"/>
    <property type="evidence" value="ECO:0007669"/>
    <property type="project" value="TreeGrafter"/>
</dbReference>
<evidence type="ECO:0000256" key="10">
    <source>
        <dbReference type="ARBA" id="ARBA00025699"/>
    </source>
</evidence>
<dbReference type="PANTHER" id="PTHR30027">
    <property type="entry name" value="RIBOSOMAL RNA SMALL SUBUNIT METHYLTRANSFERASE E"/>
    <property type="match status" value="1"/>
</dbReference>
<evidence type="ECO:0000256" key="7">
    <source>
        <dbReference type="ARBA" id="ARBA00022603"/>
    </source>
</evidence>
<dbReference type="NCBIfam" id="NF008692">
    <property type="entry name" value="PRK11713.1-5"/>
    <property type="match status" value="1"/>
</dbReference>
<comment type="similarity">
    <text evidence="2 12">Belongs to the RNA methyltransferase RsmE family.</text>
</comment>
<dbReference type="EC" id="2.1.1.193" evidence="3 12"/>
<dbReference type="GO" id="GO:0070475">
    <property type="term" value="P:rRNA base methylation"/>
    <property type="evidence" value="ECO:0007669"/>
    <property type="project" value="TreeGrafter"/>
</dbReference>
<dbReference type="SUPFAM" id="SSF88697">
    <property type="entry name" value="PUA domain-like"/>
    <property type="match status" value="1"/>
</dbReference>
<keyword evidence="6 12" id="KW-0698">rRNA processing</keyword>
<dbReference type="InterPro" id="IPR046887">
    <property type="entry name" value="RsmE_PUA-like"/>
</dbReference>
<dbReference type="SUPFAM" id="SSF75217">
    <property type="entry name" value="alpha/beta knot"/>
    <property type="match status" value="1"/>
</dbReference>
<keyword evidence="16" id="KW-1185">Reference proteome</keyword>
<evidence type="ECO:0000313" key="15">
    <source>
        <dbReference type="EMBL" id="MBB1161867.1"/>
    </source>
</evidence>
<dbReference type="Pfam" id="PF04452">
    <property type="entry name" value="Methyltrans_RNA"/>
    <property type="match status" value="1"/>
</dbReference>
<name>A0A839HHE6_9BURK</name>
<dbReference type="GO" id="GO:0005737">
    <property type="term" value="C:cytoplasm"/>
    <property type="evidence" value="ECO:0007669"/>
    <property type="project" value="UniProtKB-SubCell"/>
</dbReference>
<keyword evidence="8 12" id="KW-0808">Transferase</keyword>
<comment type="function">
    <text evidence="10 12">Specifically methylates the N3 position of the uracil ring of uridine 1498 (m3U1498) in 16S rRNA. Acts on the fully assembled 30S ribosomal subunit.</text>
</comment>
<dbReference type="InterPro" id="IPR029026">
    <property type="entry name" value="tRNA_m1G_MTases_N"/>
</dbReference>
<evidence type="ECO:0000256" key="9">
    <source>
        <dbReference type="ARBA" id="ARBA00022691"/>
    </source>
</evidence>
<keyword evidence="9 12" id="KW-0949">S-adenosyl-L-methionine</keyword>
<evidence type="ECO:0000256" key="12">
    <source>
        <dbReference type="PIRNR" id="PIRNR015601"/>
    </source>
</evidence>
<gene>
    <name evidence="15" type="ORF">H4F90_07735</name>
</gene>
<dbReference type="Proteomes" id="UP000586093">
    <property type="component" value="Unassembled WGS sequence"/>
</dbReference>
<evidence type="ECO:0000256" key="4">
    <source>
        <dbReference type="ARBA" id="ARBA00013673"/>
    </source>
</evidence>
<proteinExistence type="inferred from homology"/>
<dbReference type="AlphaFoldDB" id="A0A839HHE6"/>
<dbReference type="PANTHER" id="PTHR30027:SF3">
    <property type="entry name" value="16S RRNA (URACIL(1498)-N(3))-METHYLTRANSFERASE"/>
    <property type="match status" value="1"/>
</dbReference>
<evidence type="ECO:0000256" key="11">
    <source>
        <dbReference type="ARBA" id="ARBA00047944"/>
    </source>
</evidence>
<comment type="catalytic activity">
    <reaction evidence="11 12">
        <text>uridine(1498) in 16S rRNA + S-adenosyl-L-methionine = N(3)-methyluridine(1498) in 16S rRNA + S-adenosyl-L-homocysteine + H(+)</text>
        <dbReference type="Rhea" id="RHEA:42920"/>
        <dbReference type="Rhea" id="RHEA-COMP:10283"/>
        <dbReference type="Rhea" id="RHEA-COMP:10284"/>
        <dbReference type="ChEBI" id="CHEBI:15378"/>
        <dbReference type="ChEBI" id="CHEBI:57856"/>
        <dbReference type="ChEBI" id="CHEBI:59789"/>
        <dbReference type="ChEBI" id="CHEBI:65315"/>
        <dbReference type="ChEBI" id="CHEBI:74502"/>
        <dbReference type="EC" id="2.1.1.193"/>
    </reaction>
</comment>
<comment type="caution">
    <text evidence="15">The sequence shown here is derived from an EMBL/GenBank/DDBJ whole genome shotgun (WGS) entry which is preliminary data.</text>
</comment>
<dbReference type="Pfam" id="PF20260">
    <property type="entry name" value="PUA_4"/>
    <property type="match status" value="1"/>
</dbReference>
<protein>
    <recommendedName>
        <fullName evidence="4 12">Ribosomal RNA small subunit methyltransferase E</fullName>
        <ecNumber evidence="3 12">2.1.1.193</ecNumber>
    </recommendedName>
</protein>
<dbReference type="InterPro" id="IPR015947">
    <property type="entry name" value="PUA-like_sf"/>
</dbReference>
<dbReference type="InterPro" id="IPR046886">
    <property type="entry name" value="RsmE_MTase_dom"/>
</dbReference>
<feature type="domain" description="Ribosomal RNA small subunit methyltransferase E PUA-like" evidence="14">
    <location>
        <begin position="25"/>
        <end position="50"/>
    </location>
</feature>
<evidence type="ECO:0000259" key="13">
    <source>
        <dbReference type="Pfam" id="PF04452"/>
    </source>
</evidence>
<feature type="domain" description="Ribosomal RNA small subunit methyltransferase E methyltransferase" evidence="13">
    <location>
        <begin position="82"/>
        <end position="250"/>
    </location>
</feature>
<dbReference type="InterPro" id="IPR029028">
    <property type="entry name" value="Alpha/beta_knot_MTases"/>
</dbReference>
<sequence length="254" mass="27161">MAAPPRCHVDRPLQGGDVLELPSGAARHVQVLRLQPGDRLRLFDGRGHPGQPGGLDWSAEILQMGRSSVQVRIDSAEPVNRELPRPVSLALGMPANERMDWLVEKAGELGATVIEPLVCARSVLRMQGERAEKRLAHWQGIAVAASEQCGRARVCELQAVRSFRDWLRSPAETDPAAARYMLSFRPEALGLPAALAALAPGQGLRLLSGPEGGLSPEEEAEALAAGWRPLSLGPRVLRAETAPLMVLAAVAAQG</sequence>
<evidence type="ECO:0000256" key="3">
    <source>
        <dbReference type="ARBA" id="ARBA00012328"/>
    </source>
</evidence>